<dbReference type="Proteomes" id="UP000533476">
    <property type="component" value="Unassembled WGS sequence"/>
</dbReference>
<name>A0A7Y0Q4X1_9FIRM</name>
<reference evidence="1 2" key="1">
    <citation type="submission" date="2020-04" db="EMBL/GenBank/DDBJ databases">
        <authorList>
            <person name="Zhang R."/>
            <person name="Schippers A."/>
        </authorList>
    </citation>
    <scope>NUCLEOTIDE SEQUENCE [LARGE SCALE GENOMIC DNA]</scope>
    <source>
        <strain evidence="1 2">DSM 109850</strain>
    </source>
</reference>
<protein>
    <submittedName>
        <fullName evidence="1">Uncharacterized protein</fullName>
    </submittedName>
</protein>
<organism evidence="1 2">
    <name type="scientific">Sulfobacillus harzensis</name>
    <dbReference type="NCBI Taxonomy" id="2729629"/>
    <lineage>
        <taxon>Bacteria</taxon>
        <taxon>Bacillati</taxon>
        <taxon>Bacillota</taxon>
        <taxon>Clostridia</taxon>
        <taxon>Eubacteriales</taxon>
        <taxon>Clostridiales Family XVII. Incertae Sedis</taxon>
        <taxon>Sulfobacillus</taxon>
    </lineage>
</organism>
<accession>A0A7Y0Q4X1</accession>
<gene>
    <name evidence="1" type="ORF">HIJ39_15050</name>
</gene>
<evidence type="ECO:0000313" key="2">
    <source>
        <dbReference type="Proteomes" id="UP000533476"/>
    </source>
</evidence>
<proteinExistence type="predicted"/>
<feature type="non-terminal residue" evidence="1">
    <location>
        <position position="45"/>
    </location>
</feature>
<dbReference type="EMBL" id="JABBVZ010000060">
    <property type="protein sequence ID" value="NMP23659.1"/>
    <property type="molecule type" value="Genomic_DNA"/>
</dbReference>
<sequence>MTTSRAALQMGALATGLAVVLGAFSKIDPDGSADGCQNSLGWAAI</sequence>
<comment type="caution">
    <text evidence="1">The sequence shown here is derived from an EMBL/GenBank/DDBJ whole genome shotgun (WGS) entry which is preliminary data.</text>
</comment>
<evidence type="ECO:0000313" key="1">
    <source>
        <dbReference type="EMBL" id="NMP23659.1"/>
    </source>
</evidence>
<keyword evidence="2" id="KW-1185">Reference proteome</keyword>
<dbReference type="AlphaFoldDB" id="A0A7Y0Q4X1"/>